<dbReference type="Proteomes" id="UP001476282">
    <property type="component" value="Unassembled WGS sequence"/>
</dbReference>
<keyword evidence="3" id="KW-1185">Reference proteome</keyword>
<evidence type="ECO:0000259" key="1">
    <source>
        <dbReference type="Pfam" id="PF13441"/>
    </source>
</evidence>
<accession>A0ABP9UMX9</accession>
<comment type="caution">
    <text evidence="2">The sequence shown here is derived from an EMBL/GenBank/DDBJ whole genome shotgun (WGS) entry which is preliminary data.</text>
</comment>
<sequence length="94" mass="9013">MPLAKGSGVMKNIQNLRLVLASIVTASAGLLVTSCGPGYSNAQRDAATGALIGGAAGGIIGHQSGRTAEGAALGAAVGGAGGYAVGNEKDKRGY</sequence>
<evidence type="ECO:0000313" key="3">
    <source>
        <dbReference type="Proteomes" id="UP001476282"/>
    </source>
</evidence>
<name>A0ABP9UMX9_9BACT</name>
<dbReference type="InterPro" id="IPR027367">
    <property type="entry name" value="Gly-zipper_YMGG"/>
</dbReference>
<gene>
    <name evidence="2" type="ORF">Hsar01_02166</name>
</gene>
<proteinExistence type="predicted"/>
<organism evidence="2 3">
    <name type="scientific">Haloferula sargassicola</name>
    <dbReference type="NCBI Taxonomy" id="490096"/>
    <lineage>
        <taxon>Bacteria</taxon>
        <taxon>Pseudomonadati</taxon>
        <taxon>Verrucomicrobiota</taxon>
        <taxon>Verrucomicrobiia</taxon>
        <taxon>Verrucomicrobiales</taxon>
        <taxon>Verrucomicrobiaceae</taxon>
        <taxon>Haloferula</taxon>
    </lineage>
</organism>
<dbReference type="Pfam" id="PF13441">
    <property type="entry name" value="Gly-zipper_YMGG"/>
    <property type="match status" value="1"/>
</dbReference>
<feature type="domain" description="YMGG-like Gly-zipper" evidence="1">
    <location>
        <begin position="45"/>
        <end position="87"/>
    </location>
</feature>
<dbReference type="EMBL" id="BAABRI010000011">
    <property type="protein sequence ID" value="GAA5482940.1"/>
    <property type="molecule type" value="Genomic_DNA"/>
</dbReference>
<evidence type="ECO:0000313" key="2">
    <source>
        <dbReference type="EMBL" id="GAA5482940.1"/>
    </source>
</evidence>
<reference evidence="2 3" key="1">
    <citation type="submission" date="2024-02" db="EMBL/GenBank/DDBJ databases">
        <title>Haloferula sargassicola NBRC 104335.</title>
        <authorList>
            <person name="Ichikawa N."/>
            <person name="Katano-Makiyama Y."/>
            <person name="Hidaka K."/>
        </authorList>
    </citation>
    <scope>NUCLEOTIDE SEQUENCE [LARGE SCALE GENOMIC DNA]</scope>
    <source>
        <strain evidence="2 3">NBRC 104335</strain>
    </source>
</reference>
<dbReference type="PROSITE" id="PS51257">
    <property type="entry name" value="PROKAR_LIPOPROTEIN"/>
    <property type="match status" value="1"/>
</dbReference>
<protein>
    <recommendedName>
        <fullName evidence="1">YMGG-like Gly-zipper domain-containing protein</fullName>
    </recommendedName>
</protein>